<evidence type="ECO:0000313" key="2">
    <source>
        <dbReference type="EMBL" id="KAF0312537.1"/>
    </source>
</evidence>
<feature type="region of interest" description="Disordered" evidence="1">
    <location>
        <begin position="1"/>
        <end position="82"/>
    </location>
</feature>
<evidence type="ECO:0000256" key="1">
    <source>
        <dbReference type="SAM" id="MobiDB-lite"/>
    </source>
</evidence>
<dbReference type="Proteomes" id="UP000440578">
    <property type="component" value="Unassembled WGS sequence"/>
</dbReference>
<dbReference type="EMBL" id="VIIS01000162">
    <property type="protein sequence ID" value="KAF0312537.1"/>
    <property type="molecule type" value="Genomic_DNA"/>
</dbReference>
<proteinExistence type="predicted"/>
<sequence length="131" mass="14077">MTRCGQRGGTARSHGTKHGRASAGRRADIAQPREAPGDERSSISQERLNAARVEHSTHQRRQRPAISRAAEPDGVTAAGTRRCTTAVQCAAVSAWCGEPAESYEQPRGDASRQPPPTPPAVFSRRSDSYLS</sequence>
<organism evidence="2 3">
    <name type="scientific">Amphibalanus amphitrite</name>
    <name type="common">Striped barnacle</name>
    <name type="synonym">Balanus amphitrite</name>
    <dbReference type="NCBI Taxonomy" id="1232801"/>
    <lineage>
        <taxon>Eukaryota</taxon>
        <taxon>Metazoa</taxon>
        <taxon>Ecdysozoa</taxon>
        <taxon>Arthropoda</taxon>
        <taxon>Crustacea</taxon>
        <taxon>Multicrustacea</taxon>
        <taxon>Cirripedia</taxon>
        <taxon>Thoracica</taxon>
        <taxon>Thoracicalcarea</taxon>
        <taxon>Balanomorpha</taxon>
        <taxon>Balanoidea</taxon>
        <taxon>Balanidae</taxon>
        <taxon>Amphibalaninae</taxon>
        <taxon>Amphibalanus</taxon>
    </lineage>
</organism>
<protein>
    <submittedName>
        <fullName evidence="2">Uncharacterized protein</fullName>
    </submittedName>
</protein>
<reference evidence="2 3" key="1">
    <citation type="submission" date="2019-07" db="EMBL/GenBank/DDBJ databases">
        <title>Draft genome assembly of a fouling barnacle, Amphibalanus amphitrite (Darwin, 1854): The first reference genome for Thecostraca.</title>
        <authorList>
            <person name="Kim W."/>
        </authorList>
    </citation>
    <scope>NUCLEOTIDE SEQUENCE [LARGE SCALE GENOMIC DNA]</scope>
    <source>
        <strain evidence="2">SNU_AA5</strain>
        <tissue evidence="2">Soma without cirri and trophi</tissue>
    </source>
</reference>
<comment type="caution">
    <text evidence="2">The sequence shown here is derived from an EMBL/GenBank/DDBJ whole genome shotgun (WGS) entry which is preliminary data.</text>
</comment>
<dbReference type="AlphaFoldDB" id="A0A6A4WZN1"/>
<keyword evidence="3" id="KW-1185">Reference proteome</keyword>
<evidence type="ECO:0000313" key="3">
    <source>
        <dbReference type="Proteomes" id="UP000440578"/>
    </source>
</evidence>
<name>A0A6A4WZN1_AMPAM</name>
<accession>A0A6A4WZN1</accession>
<feature type="region of interest" description="Disordered" evidence="1">
    <location>
        <begin position="99"/>
        <end position="131"/>
    </location>
</feature>
<gene>
    <name evidence="2" type="ORF">FJT64_016715</name>
</gene>